<dbReference type="EMBL" id="CH981527">
    <property type="protein sequence ID" value="EDK45014.1"/>
    <property type="molecule type" value="Genomic_DNA"/>
</dbReference>
<accession>A5E0Q6</accession>
<dbReference type="KEGG" id="lel:PVL30_002687"/>
<dbReference type="GeneID" id="5232796"/>
<proteinExistence type="predicted"/>
<feature type="region of interest" description="Disordered" evidence="1">
    <location>
        <begin position="19"/>
        <end position="41"/>
    </location>
</feature>
<evidence type="ECO:0000313" key="3">
    <source>
        <dbReference type="Proteomes" id="UP000001996"/>
    </source>
</evidence>
<evidence type="ECO:0000313" key="2">
    <source>
        <dbReference type="EMBL" id="EDK45014.1"/>
    </source>
</evidence>
<gene>
    <name evidence="2" type="ORF">LELG_03193</name>
</gene>
<dbReference type="VEuPathDB" id="FungiDB:LELG_03193"/>
<feature type="compositionally biased region" description="Pro residues" evidence="1">
    <location>
        <begin position="24"/>
        <end position="38"/>
    </location>
</feature>
<dbReference type="InParanoid" id="A5E0Q6"/>
<dbReference type="RefSeq" id="XP_001525265.1">
    <property type="nucleotide sequence ID" value="XM_001525215.1"/>
</dbReference>
<evidence type="ECO:0000256" key="1">
    <source>
        <dbReference type="SAM" id="MobiDB-lite"/>
    </source>
</evidence>
<dbReference type="AlphaFoldDB" id="A5E0Q6"/>
<sequence length="169" mass="20015">MKTDTLDFEIIEYDEVETTTMEPTPIPYPQASPPPLTSPPLQQQHQQQVVPSDTIYAMEFPHSLITPHIKRYQFEPHVYGDYKLIFQSSLNYIIHNSINCTFYEKEKLQTLDVQLLFSNLTKEAWTNFCQDIKTHLEKKGITLPFFTEKQRQDVFQKEWRMANKLRLCV</sequence>
<dbReference type="HOGENOM" id="CLU_1578815_0_0_1"/>
<organism evidence="2 3">
    <name type="scientific">Lodderomyces elongisporus (strain ATCC 11503 / CBS 2605 / JCM 1781 / NBRC 1676 / NRRL YB-4239)</name>
    <name type="common">Yeast</name>
    <name type="synonym">Saccharomyces elongisporus</name>
    <dbReference type="NCBI Taxonomy" id="379508"/>
    <lineage>
        <taxon>Eukaryota</taxon>
        <taxon>Fungi</taxon>
        <taxon>Dikarya</taxon>
        <taxon>Ascomycota</taxon>
        <taxon>Saccharomycotina</taxon>
        <taxon>Pichiomycetes</taxon>
        <taxon>Debaryomycetaceae</taxon>
        <taxon>Candida/Lodderomyces clade</taxon>
        <taxon>Lodderomyces</taxon>
    </lineage>
</organism>
<name>A5E0Q6_LODEL</name>
<reference evidence="2 3" key="1">
    <citation type="journal article" date="2009" name="Nature">
        <title>Evolution of pathogenicity and sexual reproduction in eight Candida genomes.</title>
        <authorList>
            <person name="Butler G."/>
            <person name="Rasmussen M.D."/>
            <person name="Lin M.F."/>
            <person name="Santos M.A."/>
            <person name="Sakthikumar S."/>
            <person name="Munro C.A."/>
            <person name="Rheinbay E."/>
            <person name="Grabherr M."/>
            <person name="Forche A."/>
            <person name="Reedy J.L."/>
            <person name="Agrafioti I."/>
            <person name="Arnaud M.B."/>
            <person name="Bates S."/>
            <person name="Brown A.J."/>
            <person name="Brunke S."/>
            <person name="Costanzo M.C."/>
            <person name="Fitzpatrick D.A."/>
            <person name="de Groot P.W."/>
            <person name="Harris D."/>
            <person name="Hoyer L.L."/>
            <person name="Hube B."/>
            <person name="Klis F.M."/>
            <person name="Kodira C."/>
            <person name="Lennard N."/>
            <person name="Logue M.E."/>
            <person name="Martin R."/>
            <person name="Neiman A.M."/>
            <person name="Nikolaou E."/>
            <person name="Quail M.A."/>
            <person name="Quinn J."/>
            <person name="Santos M.C."/>
            <person name="Schmitzberger F.F."/>
            <person name="Sherlock G."/>
            <person name="Shah P."/>
            <person name="Silverstein K.A."/>
            <person name="Skrzypek M.S."/>
            <person name="Soll D."/>
            <person name="Staggs R."/>
            <person name="Stansfield I."/>
            <person name="Stumpf M.P."/>
            <person name="Sudbery P.E."/>
            <person name="Srikantha T."/>
            <person name="Zeng Q."/>
            <person name="Berman J."/>
            <person name="Berriman M."/>
            <person name="Heitman J."/>
            <person name="Gow N.A."/>
            <person name="Lorenz M.C."/>
            <person name="Birren B.W."/>
            <person name="Kellis M."/>
            <person name="Cuomo C.A."/>
        </authorList>
    </citation>
    <scope>NUCLEOTIDE SEQUENCE [LARGE SCALE GENOMIC DNA]</scope>
    <source>
        <strain evidence="3">ATCC 11503 / BCRC 21390 / CBS 2605 / JCM 1781 / NBRC 1676 / NRRL YB-4239</strain>
    </source>
</reference>
<keyword evidence="3" id="KW-1185">Reference proteome</keyword>
<dbReference type="Proteomes" id="UP000001996">
    <property type="component" value="Unassembled WGS sequence"/>
</dbReference>
<protein>
    <submittedName>
        <fullName evidence="2">Uncharacterized protein</fullName>
    </submittedName>
</protein>